<protein>
    <submittedName>
        <fullName evidence="13">Uncharacterized protein</fullName>
    </submittedName>
</protein>
<dbReference type="AlphaFoldDB" id="A0AAD9N642"/>
<keyword evidence="7 12" id="KW-1133">Transmembrane helix</keyword>
<evidence type="ECO:0000256" key="1">
    <source>
        <dbReference type="ARBA" id="ARBA00004448"/>
    </source>
</evidence>
<evidence type="ECO:0000313" key="14">
    <source>
        <dbReference type="Proteomes" id="UP001208570"/>
    </source>
</evidence>
<evidence type="ECO:0000256" key="3">
    <source>
        <dbReference type="ARBA" id="ARBA00022448"/>
    </source>
</evidence>
<evidence type="ECO:0000256" key="5">
    <source>
        <dbReference type="ARBA" id="ARBA00022737"/>
    </source>
</evidence>
<evidence type="ECO:0000256" key="2">
    <source>
        <dbReference type="ARBA" id="ARBA00006375"/>
    </source>
</evidence>
<dbReference type="Gene3D" id="1.50.40.10">
    <property type="entry name" value="Mitochondrial carrier domain"/>
    <property type="match status" value="1"/>
</dbReference>
<dbReference type="InterPro" id="IPR018108">
    <property type="entry name" value="MCP_transmembrane"/>
</dbReference>
<evidence type="ECO:0000256" key="6">
    <source>
        <dbReference type="ARBA" id="ARBA00022792"/>
    </source>
</evidence>
<feature type="repeat" description="Solcar" evidence="10">
    <location>
        <begin position="102"/>
        <end position="188"/>
    </location>
</feature>
<dbReference type="PRINTS" id="PR00926">
    <property type="entry name" value="MITOCARRIER"/>
</dbReference>
<feature type="transmembrane region" description="Helical" evidence="12">
    <location>
        <begin position="203"/>
        <end position="223"/>
    </location>
</feature>
<dbReference type="FunFam" id="1.50.40.10:FF:000006">
    <property type="entry name" value="brain mitochondrial carrier protein 1 isoform X1"/>
    <property type="match status" value="1"/>
</dbReference>
<dbReference type="InterPro" id="IPR050391">
    <property type="entry name" value="Mito_Metabolite_Transporter"/>
</dbReference>
<dbReference type="Proteomes" id="UP001208570">
    <property type="component" value="Unassembled WGS sequence"/>
</dbReference>
<evidence type="ECO:0000256" key="10">
    <source>
        <dbReference type="PROSITE-ProRule" id="PRU00282"/>
    </source>
</evidence>
<evidence type="ECO:0000256" key="12">
    <source>
        <dbReference type="SAM" id="Phobius"/>
    </source>
</evidence>
<dbReference type="PROSITE" id="PS50920">
    <property type="entry name" value="SOLCAR"/>
    <property type="match status" value="3"/>
</dbReference>
<keyword evidence="6" id="KW-0999">Mitochondrion inner membrane</keyword>
<keyword evidence="5" id="KW-0677">Repeat</keyword>
<feature type="repeat" description="Solcar" evidence="10">
    <location>
        <begin position="5"/>
        <end position="94"/>
    </location>
</feature>
<organism evidence="13 14">
    <name type="scientific">Paralvinella palmiformis</name>
    <dbReference type="NCBI Taxonomy" id="53620"/>
    <lineage>
        <taxon>Eukaryota</taxon>
        <taxon>Metazoa</taxon>
        <taxon>Spiralia</taxon>
        <taxon>Lophotrochozoa</taxon>
        <taxon>Annelida</taxon>
        <taxon>Polychaeta</taxon>
        <taxon>Sedentaria</taxon>
        <taxon>Canalipalpata</taxon>
        <taxon>Terebellida</taxon>
        <taxon>Terebelliformia</taxon>
        <taxon>Alvinellidae</taxon>
        <taxon>Paralvinella</taxon>
    </lineage>
</organism>
<evidence type="ECO:0000256" key="4">
    <source>
        <dbReference type="ARBA" id="ARBA00022692"/>
    </source>
</evidence>
<feature type="repeat" description="Solcar" evidence="10">
    <location>
        <begin position="197"/>
        <end position="291"/>
    </location>
</feature>
<dbReference type="GO" id="GO:0055085">
    <property type="term" value="P:transmembrane transport"/>
    <property type="evidence" value="ECO:0007669"/>
    <property type="project" value="InterPro"/>
</dbReference>
<keyword evidence="4 10" id="KW-0812">Transmembrane</keyword>
<feature type="transmembrane region" description="Helical" evidence="12">
    <location>
        <begin position="271"/>
        <end position="289"/>
    </location>
</feature>
<reference evidence="13" key="1">
    <citation type="journal article" date="2023" name="Mol. Biol. Evol.">
        <title>Third-Generation Sequencing Reveals the Adaptive Role of the Epigenome in Three Deep-Sea Polychaetes.</title>
        <authorList>
            <person name="Perez M."/>
            <person name="Aroh O."/>
            <person name="Sun Y."/>
            <person name="Lan Y."/>
            <person name="Juniper S.K."/>
            <person name="Young C.R."/>
            <person name="Angers B."/>
            <person name="Qian P.Y."/>
        </authorList>
    </citation>
    <scope>NUCLEOTIDE SEQUENCE</scope>
    <source>
        <strain evidence="13">P08H-3</strain>
    </source>
</reference>
<keyword evidence="8" id="KW-0496">Mitochondrion</keyword>
<accession>A0AAD9N642</accession>
<dbReference type="EMBL" id="JAODUP010000233">
    <property type="protein sequence ID" value="KAK2155694.1"/>
    <property type="molecule type" value="Genomic_DNA"/>
</dbReference>
<proteinExistence type="inferred from homology"/>
<gene>
    <name evidence="13" type="ORF">LSH36_233g03015</name>
</gene>
<dbReference type="SUPFAM" id="SSF103506">
    <property type="entry name" value="Mitochondrial carrier"/>
    <property type="match status" value="1"/>
</dbReference>
<name>A0AAD9N642_9ANNE</name>
<keyword evidence="14" id="KW-1185">Reference proteome</keyword>
<evidence type="ECO:0000256" key="8">
    <source>
        <dbReference type="ARBA" id="ARBA00023128"/>
    </source>
</evidence>
<comment type="subcellular location">
    <subcellularLocation>
        <location evidence="1">Mitochondrion inner membrane</location>
        <topology evidence="1">Multi-pass membrane protein</topology>
    </subcellularLocation>
</comment>
<evidence type="ECO:0000313" key="13">
    <source>
        <dbReference type="EMBL" id="KAK2155694.1"/>
    </source>
</evidence>
<comment type="caution">
    <text evidence="13">The sequence shown here is derived from an EMBL/GenBank/DDBJ whole genome shotgun (WGS) entry which is preliminary data.</text>
</comment>
<keyword evidence="3 11" id="KW-0813">Transport</keyword>
<comment type="similarity">
    <text evidence="2 11">Belongs to the mitochondrial carrier (TC 2.A.29) family.</text>
</comment>
<dbReference type="GO" id="GO:0005743">
    <property type="term" value="C:mitochondrial inner membrane"/>
    <property type="evidence" value="ECO:0007669"/>
    <property type="project" value="UniProtKB-SubCell"/>
</dbReference>
<dbReference type="InterPro" id="IPR023395">
    <property type="entry name" value="MCP_dom_sf"/>
</dbReference>
<evidence type="ECO:0000256" key="9">
    <source>
        <dbReference type="ARBA" id="ARBA00023136"/>
    </source>
</evidence>
<evidence type="ECO:0000256" key="7">
    <source>
        <dbReference type="ARBA" id="ARBA00022989"/>
    </source>
</evidence>
<dbReference type="PANTHER" id="PTHR45618">
    <property type="entry name" value="MITOCHONDRIAL DICARBOXYLATE CARRIER-RELATED"/>
    <property type="match status" value="1"/>
</dbReference>
<dbReference type="Pfam" id="PF00153">
    <property type="entry name" value="Mito_carr"/>
    <property type="match status" value="3"/>
</dbReference>
<dbReference type="InterPro" id="IPR002067">
    <property type="entry name" value="MCP"/>
</dbReference>
<keyword evidence="9 10" id="KW-0472">Membrane</keyword>
<sequence length="292" mass="32187">MNDWRPFVYGGIASVTAEFGTFPVDTSKTRLQLQGQHIDAKFTELRYRGMIHALSRIFQEEGIKALYSGLRPALLRQASYGTIKIGIYHSLKRLISKDIAQERLISNVFCGVVAGVVSSAIANPTDVLKVRMQAHAEQFANQGMFSAFRDIFRQEGLSGLWRGVGPTANRAAVVAGVELPAYDISKKYLILSGYMRDNAVTHFLASFIAGLAGALASNPIDVVKTRLMNQRKLRVAGCTAPEIYTGSVDCLLQTCRTEGFIALYKGFIPNWLRLGPWCIIVSFLLTVVLTSM</sequence>
<evidence type="ECO:0000256" key="11">
    <source>
        <dbReference type="RuleBase" id="RU000488"/>
    </source>
</evidence>